<dbReference type="PANTHER" id="PTHR11709:SF394">
    <property type="entry name" value="FI03373P-RELATED"/>
    <property type="match status" value="1"/>
</dbReference>
<keyword evidence="3" id="KW-0186">Copper</keyword>
<sequence length="508" mass="54821">MRSTMPLSAQPPRPLTRRTFLSASIGAATLAALAACTPATPALISPTSAAIAAAEKTRQRTGRVTAVALDAQPSQLDLAGRVANTWTFGSTPAPVIRARAGDTIQADVSNQLPTSTSVHWHGVALRNDMDGVPPLTQNPIAAGDAFRYSFTAEHPGTYWFHPHVGVQIDRGLYGALIIDDPREPLSYDQEWIVILDDWLDGVTSTPDQVLNDLSKGMGAMGMNGMLMRMGNMLMGTNSALLGGDTGDVYYPLYLINGRPAADPETFTSKPGSKIRIRFINAGADTAFRVAISGHTLTITHTDGYPVRHREVDSVLIGMGERYDVIVTAGDGVFPLVASAEGKDAAAYAILRTGTGAAPAPLKTLPELNSPRVGVAEDLIADDAVQLRPRAVDRTVQMKLSGSMNSYKWAINGRQFNPDRPLQDALAVHQGERVQLEFVNDTTMWHPMHLHGHTYQHPGRGPRKDTSIVLPGKTLRVDFDADNPGLWLSHCHNIYHGESGMMAVLAYQK</sequence>
<evidence type="ECO:0000256" key="3">
    <source>
        <dbReference type="ARBA" id="ARBA00023008"/>
    </source>
</evidence>
<dbReference type="CDD" id="cd13861">
    <property type="entry name" value="CuRO_1_CumA_like"/>
    <property type="match status" value="1"/>
</dbReference>
<geneLocation type="plasmid" evidence="8 9">
    <name>unnamed1</name>
</geneLocation>
<dbReference type="InterPro" id="IPR045087">
    <property type="entry name" value="Cu-oxidase_fam"/>
</dbReference>
<dbReference type="Pfam" id="PF07732">
    <property type="entry name" value="Cu-oxidase_3"/>
    <property type="match status" value="1"/>
</dbReference>
<protein>
    <submittedName>
        <fullName evidence="8">Multicopper oxidase family protein</fullName>
    </submittedName>
</protein>
<dbReference type="InterPro" id="IPR006311">
    <property type="entry name" value="TAT_signal"/>
</dbReference>
<evidence type="ECO:0000259" key="6">
    <source>
        <dbReference type="Pfam" id="PF07731"/>
    </source>
</evidence>
<dbReference type="KEGG" id="lse:F1C12_22015"/>
<dbReference type="InterPro" id="IPR001117">
    <property type="entry name" value="Cu-oxidase_2nd"/>
</dbReference>
<dbReference type="InterPro" id="IPR002355">
    <property type="entry name" value="Cu_oxidase_Cu_BS"/>
</dbReference>
<dbReference type="CDD" id="cd13896">
    <property type="entry name" value="CuRO_3_CopA"/>
    <property type="match status" value="1"/>
</dbReference>
<dbReference type="Gene3D" id="2.60.40.420">
    <property type="entry name" value="Cupredoxins - blue copper proteins"/>
    <property type="match status" value="3"/>
</dbReference>
<evidence type="ECO:0000256" key="2">
    <source>
        <dbReference type="ARBA" id="ARBA00023002"/>
    </source>
</evidence>
<feature type="domain" description="Plastocyanin-like" evidence="7">
    <location>
        <begin position="77"/>
        <end position="182"/>
    </location>
</feature>
<dbReference type="InterPro" id="IPR034279">
    <property type="entry name" value="CuRO_3_CopA"/>
</dbReference>
<dbReference type="RefSeq" id="WP_147295949.1">
    <property type="nucleotide sequence ID" value="NZ_CP043642.1"/>
</dbReference>
<feature type="domain" description="Plastocyanin-like" evidence="5">
    <location>
        <begin position="253"/>
        <end position="352"/>
    </location>
</feature>
<organism evidence="8 9">
    <name type="scientific">Leifsonia shinshuensis</name>
    <dbReference type="NCBI Taxonomy" id="150026"/>
    <lineage>
        <taxon>Bacteria</taxon>
        <taxon>Bacillati</taxon>
        <taxon>Actinomycetota</taxon>
        <taxon>Actinomycetes</taxon>
        <taxon>Micrococcales</taxon>
        <taxon>Microbacteriaceae</taxon>
        <taxon>Leifsonia</taxon>
    </lineage>
</organism>
<dbReference type="GO" id="GO:0016491">
    <property type="term" value="F:oxidoreductase activity"/>
    <property type="evidence" value="ECO:0007669"/>
    <property type="project" value="UniProtKB-KW"/>
</dbReference>
<keyword evidence="8" id="KW-0614">Plasmid</keyword>
<accession>A0A7G6YHJ3</accession>
<dbReference type="CDD" id="cd13870">
    <property type="entry name" value="CuRO_2_CopA_like_1"/>
    <property type="match status" value="1"/>
</dbReference>
<feature type="domain" description="Plastocyanin-like" evidence="6">
    <location>
        <begin position="394"/>
        <end position="506"/>
    </location>
</feature>
<feature type="chain" id="PRO_5039157795" evidence="4">
    <location>
        <begin position="35"/>
        <end position="508"/>
    </location>
</feature>
<feature type="signal peptide" evidence="4">
    <location>
        <begin position="1"/>
        <end position="34"/>
    </location>
</feature>
<dbReference type="PROSITE" id="PS51318">
    <property type="entry name" value="TAT"/>
    <property type="match status" value="1"/>
</dbReference>
<dbReference type="PANTHER" id="PTHR11709">
    <property type="entry name" value="MULTI-COPPER OXIDASE"/>
    <property type="match status" value="1"/>
</dbReference>
<dbReference type="PROSITE" id="PS00080">
    <property type="entry name" value="MULTICOPPER_OXIDASE2"/>
    <property type="match status" value="1"/>
</dbReference>
<dbReference type="GO" id="GO:0005507">
    <property type="term" value="F:copper ion binding"/>
    <property type="evidence" value="ECO:0007669"/>
    <property type="project" value="InterPro"/>
</dbReference>
<proteinExistence type="predicted"/>
<dbReference type="AlphaFoldDB" id="A0A7G6YHJ3"/>
<keyword evidence="1" id="KW-0479">Metal-binding</keyword>
<reference evidence="9" key="1">
    <citation type="submission" date="2019-09" db="EMBL/GenBank/DDBJ databases">
        <title>Antimicrobial potential of Antarctic Bacteria.</title>
        <authorList>
            <person name="Benaud N."/>
            <person name="Edwards R.J."/>
            <person name="Ferrari B.C."/>
        </authorList>
    </citation>
    <scope>NUCLEOTIDE SEQUENCE [LARGE SCALE GENOMIC DNA]</scope>
    <source>
        <strain evidence="9">INR9</strain>
        <plasmid evidence="9">unnamed1</plasmid>
    </source>
</reference>
<evidence type="ECO:0000256" key="4">
    <source>
        <dbReference type="SAM" id="SignalP"/>
    </source>
</evidence>
<gene>
    <name evidence="8" type="ORF">F1C12_22015</name>
</gene>
<evidence type="ECO:0000259" key="5">
    <source>
        <dbReference type="Pfam" id="PF00394"/>
    </source>
</evidence>
<dbReference type="Pfam" id="PF00394">
    <property type="entry name" value="Cu-oxidase"/>
    <property type="match status" value="1"/>
</dbReference>
<name>A0A7G6YHJ3_9MICO</name>
<keyword evidence="4" id="KW-0732">Signal</keyword>
<evidence type="ECO:0000313" key="9">
    <source>
        <dbReference type="Proteomes" id="UP000515511"/>
    </source>
</evidence>
<evidence type="ECO:0000259" key="7">
    <source>
        <dbReference type="Pfam" id="PF07732"/>
    </source>
</evidence>
<dbReference type="InterPro" id="IPR008972">
    <property type="entry name" value="Cupredoxin"/>
</dbReference>
<dbReference type="Pfam" id="PF07731">
    <property type="entry name" value="Cu-oxidase_2"/>
    <property type="match status" value="1"/>
</dbReference>
<keyword evidence="2" id="KW-0560">Oxidoreductase</keyword>
<dbReference type="Proteomes" id="UP000515511">
    <property type="component" value="Plasmid unnamed1"/>
</dbReference>
<dbReference type="InterPro" id="IPR011707">
    <property type="entry name" value="Cu-oxidase-like_N"/>
</dbReference>
<dbReference type="InterPro" id="IPR011706">
    <property type="entry name" value="Cu-oxidase_C"/>
</dbReference>
<dbReference type="EMBL" id="CP043642">
    <property type="protein sequence ID" value="QNE37958.1"/>
    <property type="molecule type" value="Genomic_DNA"/>
</dbReference>
<dbReference type="SUPFAM" id="SSF49503">
    <property type="entry name" value="Cupredoxins"/>
    <property type="match status" value="3"/>
</dbReference>
<evidence type="ECO:0000256" key="1">
    <source>
        <dbReference type="ARBA" id="ARBA00022723"/>
    </source>
</evidence>
<evidence type="ECO:0000313" key="8">
    <source>
        <dbReference type="EMBL" id="QNE37958.1"/>
    </source>
</evidence>